<evidence type="ECO:0000256" key="3">
    <source>
        <dbReference type="ARBA" id="ARBA00022838"/>
    </source>
</evidence>
<dbReference type="Gene3D" id="1.10.510.10">
    <property type="entry name" value="Transferase(Phosphotransferase) domain 1"/>
    <property type="match status" value="2"/>
</dbReference>
<evidence type="ECO:0000256" key="2">
    <source>
        <dbReference type="ARBA" id="ARBA00022454"/>
    </source>
</evidence>
<evidence type="ECO:0000313" key="8">
    <source>
        <dbReference type="WBParaSite" id="TASK_0000191401-mRNA-1"/>
    </source>
</evidence>
<protein>
    <submittedName>
        <fullName evidence="8">Protein kinase domain-containing protein</fullName>
    </submittedName>
</protein>
<sequence length="800" mass="90265">MKPEVFACTLQLLCGHDGEQCFEEARGEIWFQRRFKSPFYEVTSILGLVSSRSELPMEALLMQRYARHLMSRNGEEHMSTVWDDPFTSAEVYIQIKYLLGEITDATEKKSLNTHEESNSSLEHVYHCRLRRVTVHSIIVREIYPIKAIHFEKPPLDFGEGSKNSLNNKEASCALSKRALPENRQSDLSELSTSERMPINIEDHHLIDASNYFLEQSLRHGEALSASTSTSPAVVTQLFSPGQIRELILKQPSIGQAMKVRETEEGVGPWCSKFSKVFWTKVAPRVVEWSNYFALRLASPSKSIFQFGQQRYAAQCRFGSGTCGIVYLVRLLPPEDVSSCAATAVLDTTTVGCFPEQQQRIISKSDSIGILRVVKLEEPDFPLEFYYMREARRRVVSAFRNGRIAIDVRPSICPALALAHSVGHFSCLLMPFYSVGLLNLLNYSLLPRQLVGSKRVKNGRAPHSSLNFRLRRTLSSSSPPSLLRHEEELVALYLSLELLWIAEGLHNHARIIHGDIKPDNFRINDRFPLLDVSALDETVATEGVVEDGVASNDFTSCLMSGRCTKVLVLLDFGLCIDMARFPPGTVFKVEKKRSFPCIEMLTGQPWTYQAGLAITTLPSKHFLVSLVVSSKIKNQEYTVFKERDVLIVFGPAHRESECFYLGNCSSRIAIAVVRSIFDAFCSYGYLSPSPTPSNTQLDLFNIAGVIYTLVFKRYMEVGCFNGEWRPKVLPRSNRVYRAIEIWRSIFFTLLNVRSCASADYPDLASLRAQCETFLRDNVADYNVAAEKANAIIAHLSRGFNE</sequence>
<evidence type="ECO:0000313" key="6">
    <source>
        <dbReference type="EMBL" id="VDK23918.1"/>
    </source>
</evidence>
<dbReference type="GO" id="GO:0032991">
    <property type="term" value="C:protein-containing complex"/>
    <property type="evidence" value="ECO:0007669"/>
    <property type="project" value="UniProtKB-ARBA"/>
</dbReference>
<dbReference type="GO" id="GO:0000776">
    <property type="term" value="C:kinetochore"/>
    <property type="evidence" value="ECO:0007669"/>
    <property type="project" value="UniProtKB-KW"/>
</dbReference>
<accession>A0A0R3VWX0</accession>
<dbReference type="EMBL" id="UYRS01000720">
    <property type="protein sequence ID" value="VDK23918.1"/>
    <property type="molecule type" value="Genomic_DNA"/>
</dbReference>
<reference evidence="8" key="1">
    <citation type="submission" date="2017-02" db="UniProtKB">
        <authorList>
            <consortium name="WormBaseParasite"/>
        </authorList>
    </citation>
    <scope>IDENTIFICATION</scope>
</reference>
<evidence type="ECO:0000256" key="4">
    <source>
        <dbReference type="ARBA" id="ARBA00023328"/>
    </source>
</evidence>
<dbReference type="InterPro" id="IPR015661">
    <property type="entry name" value="Bub1/Mad3"/>
</dbReference>
<dbReference type="WBParaSite" id="TASK_0000191401-mRNA-1">
    <property type="protein sequence ID" value="TASK_0000191401-mRNA-1"/>
    <property type="gene ID" value="TASK_0000191401"/>
</dbReference>
<dbReference type="AlphaFoldDB" id="A0A0R3VWX0"/>
<name>A0A0R3VWX0_TAEAS</name>
<proteinExistence type="predicted"/>
<evidence type="ECO:0000259" key="5">
    <source>
        <dbReference type="PROSITE" id="PS50011"/>
    </source>
</evidence>
<dbReference type="Proteomes" id="UP000282613">
    <property type="component" value="Unassembled WGS sequence"/>
</dbReference>
<dbReference type="OrthoDB" id="248495at2759"/>
<dbReference type="PANTHER" id="PTHR14030">
    <property type="entry name" value="MITOTIC CHECKPOINT SERINE/THREONINE-PROTEIN KINASE BUB1"/>
    <property type="match status" value="1"/>
</dbReference>
<dbReference type="InterPro" id="IPR011009">
    <property type="entry name" value="Kinase-like_dom_sf"/>
</dbReference>
<dbReference type="SUPFAM" id="SSF56112">
    <property type="entry name" value="Protein kinase-like (PK-like)"/>
    <property type="match status" value="1"/>
</dbReference>
<keyword evidence="4" id="KW-0137">Centromere</keyword>
<dbReference type="PROSITE" id="PS50011">
    <property type="entry name" value="PROTEIN_KINASE_DOM"/>
    <property type="match status" value="1"/>
</dbReference>
<dbReference type="GO" id="GO:0051754">
    <property type="term" value="P:meiotic sister chromatid cohesion, centromeric"/>
    <property type="evidence" value="ECO:0007669"/>
    <property type="project" value="TreeGrafter"/>
</dbReference>
<feature type="domain" description="Protein kinase" evidence="5">
    <location>
        <begin position="311"/>
        <end position="800"/>
    </location>
</feature>
<gene>
    <name evidence="6" type="ORF">TASK_LOCUS1915</name>
</gene>
<evidence type="ECO:0000313" key="7">
    <source>
        <dbReference type="Proteomes" id="UP000282613"/>
    </source>
</evidence>
<dbReference type="PANTHER" id="PTHR14030:SF4">
    <property type="entry name" value="BUB1 KINASE, ISOFORM A-RELATED"/>
    <property type="match status" value="1"/>
</dbReference>
<dbReference type="GO" id="GO:0007094">
    <property type="term" value="P:mitotic spindle assembly checkpoint signaling"/>
    <property type="evidence" value="ECO:0007669"/>
    <property type="project" value="InterPro"/>
</dbReference>
<keyword evidence="2" id="KW-0158">Chromosome</keyword>
<keyword evidence="7" id="KW-1185">Reference proteome</keyword>
<reference evidence="6 7" key="2">
    <citation type="submission" date="2018-11" db="EMBL/GenBank/DDBJ databases">
        <authorList>
            <consortium name="Pathogen Informatics"/>
        </authorList>
    </citation>
    <scope>NUCLEOTIDE SEQUENCE [LARGE SCALE GENOMIC DNA]</scope>
</reference>
<dbReference type="InterPro" id="IPR000719">
    <property type="entry name" value="Prot_kinase_dom"/>
</dbReference>
<keyword evidence="3" id="KW-0995">Kinetochore</keyword>
<dbReference type="STRING" id="60517.A0A0R3VWX0"/>
<dbReference type="GO" id="GO:0005524">
    <property type="term" value="F:ATP binding"/>
    <property type="evidence" value="ECO:0007669"/>
    <property type="project" value="InterPro"/>
</dbReference>
<organism evidence="8">
    <name type="scientific">Taenia asiatica</name>
    <name type="common">Asian tapeworm</name>
    <dbReference type="NCBI Taxonomy" id="60517"/>
    <lineage>
        <taxon>Eukaryota</taxon>
        <taxon>Metazoa</taxon>
        <taxon>Spiralia</taxon>
        <taxon>Lophotrochozoa</taxon>
        <taxon>Platyhelminthes</taxon>
        <taxon>Cestoda</taxon>
        <taxon>Eucestoda</taxon>
        <taxon>Cyclophyllidea</taxon>
        <taxon>Taeniidae</taxon>
        <taxon>Taenia</taxon>
    </lineage>
</organism>
<comment type="subcellular location">
    <subcellularLocation>
        <location evidence="1">Chromosome</location>
        <location evidence="1">Centromere</location>
        <location evidence="1">Kinetochore</location>
    </subcellularLocation>
</comment>
<evidence type="ECO:0000256" key="1">
    <source>
        <dbReference type="ARBA" id="ARBA00004629"/>
    </source>
</evidence>
<dbReference type="GO" id="GO:0005634">
    <property type="term" value="C:nucleus"/>
    <property type="evidence" value="ECO:0007669"/>
    <property type="project" value="TreeGrafter"/>
</dbReference>
<dbReference type="GO" id="GO:0004672">
    <property type="term" value="F:protein kinase activity"/>
    <property type="evidence" value="ECO:0007669"/>
    <property type="project" value="InterPro"/>
</dbReference>